<dbReference type="GeneTree" id="ENSGT00940000155111"/>
<dbReference type="GO" id="GO:0008270">
    <property type="term" value="F:zinc ion binding"/>
    <property type="evidence" value="ECO:0007669"/>
    <property type="project" value="UniProtKB-KW"/>
</dbReference>
<proteinExistence type="predicted"/>
<dbReference type="Pfam" id="PF13901">
    <property type="entry name" value="RH_dom"/>
    <property type="match status" value="1"/>
</dbReference>
<evidence type="ECO:0000256" key="1">
    <source>
        <dbReference type="ARBA" id="ARBA00022723"/>
    </source>
</evidence>
<dbReference type="Ensembl" id="ENSACLT00000072559.1">
    <property type="protein sequence ID" value="ENSACLP00000063943.1"/>
    <property type="gene ID" value="ENSACLG00000025510.2"/>
</dbReference>
<dbReference type="AlphaFoldDB" id="A0AAX7U2Q1"/>
<keyword evidence="4" id="KW-0862">Zinc</keyword>
<evidence type="ECO:0000259" key="5">
    <source>
        <dbReference type="SMART" id="SM01175"/>
    </source>
</evidence>
<reference evidence="6 7" key="1">
    <citation type="submission" date="2018-05" db="EMBL/GenBank/DDBJ databases">
        <authorList>
            <person name="Datahose"/>
        </authorList>
    </citation>
    <scope>NUCLEOTIDE SEQUENCE</scope>
</reference>
<dbReference type="PANTHER" id="PTHR12326:SF5">
    <property type="entry name" value="PLECKSTRIN HOMOLOGY DOMAIN-CONTAINING FAMILY M MEMBER 1"/>
    <property type="match status" value="1"/>
</dbReference>
<keyword evidence="2" id="KW-0677">Repeat</keyword>
<protein>
    <recommendedName>
        <fullName evidence="5">Rubicon Homology domain-containing protein</fullName>
    </recommendedName>
</protein>
<evidence type="ECO:0000256" key="3">
    <source>
        <dbReference type="ARBA" id="ARBA00022771"/>
    </source>
</evidence>
<evidence type="ECO:0000313" key="6">
    <source>
        <dbReference type="Ensembl" id="ENSACLP00000063943.1"/>
    </source>
</evidence>
<keyword evidence="3" id="KW-0863">Zinc-finger</keyword>
<evidence type="ECO:0000313" key="7">
    <source>
        <dbReference type="Proteomes" id="UP000265100"/>
    </source>
</evidence>
<keyword evidence="1" id="KW-0479">Metal-binding</keyword>
<reference evidence="6" key="4">
    <citation type="submission" date="2025-09" db="UniProtKB">
        <authorList>
            <consortium name="Ensembl"/>
        </authorList>
    </citation>
    <scope>IDENTIFICATION</scope>
</reference>
<dbReference type="Proteomes" id="UP000265100">
    <property type="component" value="Chromosome 8"/>
</dbReference>
<gene>
    <name evidence="6" type="primary">PLEKHM1</name>
</gene>
<reference evidence="7" key="2">
    <citation type="submission" date="2023-03" db="EMBL/GenBank/DDBJ databases">
        <authorList>
            <consortium name="Wellcome Sanger Institute Data Sharing"/>
        </authorList>
    </citation>
    <scope>NUCLEOTIDE SEQUENCE [LARGE SCALE GENOMIC DNA]</scope>
</reference>
<sequence>MEHFLFTFSKFPQRRAWTLRASNVQAVLRRLDCHWAEPGYVSSLGCTTVSHATKVTPPSSPHAWYTTGMLPKERMGQRTYLLESNHLYSVKDLRQVAEGQYVNFLRRLVQHACNHVFSCDLCTQRGYICQICHSDDTIFPFQFETTTRCEDCKALFHISCKADEQSCPRCQRMRKYMERDLQD</sequence>
<evidence type="ECO:0000256" key="2">
    <source>
        <dbReference type="ARBA" id="ARBA00022737"/>
    </source>
</evidence>
<dbReference type="InterPro" id="IPR051366">
    <property type="entry name" value="DEF8"/>
</dbReference>
<dbReference type="PANTHER" id="PTHR12326">
    <property type="entry name" value="PLECKSTRIN HOMOLOGY DOMAIN CONTAINING PROTEIN"/>
    <property type="match status" value="1"/>
</dbReference>
<organism evidence="6 7">
    <name type="scientific">Astatotilapia calliptera</name>
    <name type="common">Eastern happy</name>
    <name type="synonym">Chromis callipterus</name>
    <dbReference type="NCBI Taxonomy" id="8154"/>
    <lineage>
        <taxon>Eukaryota</taxon>
        <taxon>Metazoa</taxon>
        <taxon>Chordata</taxon>
        <taxon>Craniata</taxon>
        <taxon>Vertebrata</taxon>
        <taxon>Euteleostomi</taxon>
        <taxon>Actinopterygii</taxon>
        <taxon>Neopterygii</taxon>
        <taxon>Teleostei</taxon>
        <taxon>Neoteleostei</taxon>
        <taxon>Acanthomorphata</taxon>
        <taxon>Ovalentaria</taxon>
        <taxon>Cichlomorphae</taxon>
        <taxon>Cichliformes</taxon>
        <taxon>Cichlidae</taxon>
        <taxon>African cichlids</taxon>
        <taxon>Pseudocrenilabrinae</taxon>
        <taxon>Haplochromini</taxon>
        <taxon>Astatotilapia</taxon>
    </lineage>
</organism>
<keyword evidence="7" id="KW-1185">Reference proteome</keyword>
<dbReference type="InterPro" id="IPR025258">
    <property type="entry name" value="RH_dom"/>
</dbReference>
<dbReference type="SMART" id="SM01175">
    <property type="entry name" value="DUF4206"/>
    <property type="match status" value="1"/>
</dbReference>
<evidence type="ECO:0000256" key="4">
    <source>
        <dbReference type="ARBA" id="ARBA00022833"/>
    </source>
</evidence>
<reference evidence="6" key="3">
    <citation type="submission" date="2025-08" db="UniProtKB">
        <authorList>
            <consortium name="Ensembl"/>
        </authorList>
    </citation>
    <scope>IDENTIFICATION</scope>
</reference>
<name>A0AAX7U2Q1_ASTCA</name>
<accession>A0AAX7U2Q1</accession>
<feature type="domain" description="Rubicon Homology" evidence="5">
    <location>
        <begin position="39"/>
        <end position="177"/>
    </location>
</feature>